<gene>
    <name evidence="1" type="ORF">BZJ21_12075</name>
</gene>
<dbReference type="EMBL" id="MUFR01000036">
    <property type="protein sequence ID" value="OOF33203.1"/>
    <property type="molecule type" value="Genomic_DNA"/>
</dbReference>
<accession>A0ABX3KPC3</accession>
<comment type="caution">
    <text evidence="1">The sequence shown here is derived from an EMBL/GenBank/DDBJ whole genome shotgun (WGS) entry which is preliminary data.</text>
</comment>
<reference evidence="2" key="1">
    <citation type="submission" date="2017-01" db="EMBL/GenBank/DDBJ databases">
        <title>Draft genome of the species Salinivibrio costicola subsp. alcaliphilus.</title>
        <authorList>
            <person name="Lopez-Hermoso C."/>
            <person name="De La Haba R."/>
            <person name="Sanchez-Porro C."/>
            <person name="Ventosa A."/>
        </authorList>
    </citation>
    <scope>NUCLEOTIDE SEQUENCE [LARGE SCALE GENOMIC DNA]</scope>
    <source>
        <strain evidence="2">CBH448</strain>
    </source>
</reference>
<dbReference type="Proteomes" id="UP000189431">
    <property type="component" value="Unassembled WGS sequence"/>
</dbReference>
<proteinExistence type="predicted"/>
<keyword evidence="2" id="KW-1185">Reference proteome</keyword>
<protein>
    <submittedName>
        <fullName evidence="1">Uncharacterized protein</fullName>
    </submittedName>
</protein>
<evidence type="ECO:0000313" key="2">
    <source>
        <dbReference type="Proteomes" id="UP000189431"/>
    </source>
</evidence>
<organism evidence="1 2">
    <name type="scientific">Salinivibrio costicola subsp. alcaliphilus</name>
    <dbReference type="NCBI Taxonomy" id="272773"/>
    <lineage>
        <taxon>Bacteria</taxon>
        <taxon>Pseudomonadati</taxon>
        <taxon>Pseudomonadota</taxon>
        <taxon>Gammaproteobacteria</taxon>
        <taxon>Vibrionales</taxon>
        <taxon>Vibrionaceae</taxon>
        <taxon>Salinivibrio</taxon>
    </lineage>
</organism>
<name>A0ABX3KPC3_SALCS</name>
<evidence type="ECO:0000313" key="1">
    <source>
        <dbReference type="EMBL" id="OOF33203.1"/>
    </source>
</evidence>
<sequence length="71" mass="8097">MQARSALFCTPQAKRSVFKNPEYRVGRHKRLLDRASLVWFTPRARCTAPSDIGVKFGIDRDRRPGDIVHSG</sequence>